<name>A0A8S5TU57_9VIRU</name>
<dbReference type="Pfam" id="PF09956">
    <property type="entry name" value="Phage_cement_2"/>
    <property type="match status" value="1"/>
</dbReference>
<evidence type="ECO:0000313" key="1">
    <source>
        <dbReference type="EMBL" id="DAF85695.1"/>
    </source>
</evidence>
<protein>
    <recommendedName>
        <fullName evidence="2">DUF2190 family protein</fullName>
    </recommendedName>
</protein>
<proteinExistence type="predicted"/>
<evidence type="ECO:0008006" key="2">
    <source>
        <dbReference type="Google" id="ProtNLM"/>
    </source>
</evidence>
<organism evidence="1">
    <name type="scientific">Phage sp. ctV5923</name>
    <dbReference type="NCBI Taxonomy" id="2825797"/>
    <lineage>
        <taxon>Viruses</taxon>
    </lineage>
</organism>
<dbReference type="InterPro" id="IPR011231">
    <property type="entry name" value="Phage_VT1-Sakai_H0018"/>
</dbReference>
<sequence>MAKNYVQDGNTVRFTATAAMKSGDVAMIENLAAVAVSDVAQGGVGVGLTTGVFTVKAKAADDIKQGAVVYWSTDGATTTAGSNKRLGVAWRASGASVDTVDVKINA</sequence>
<dbReference type="EMBL" id="BK015929">
    <property type="protein sequence ID" value="DAF85695.1"/>
    <property type="molecule type" value="Genomic_DNA"/>
</dbReference>
<dbReference type="PIRSF" id="PIRSF030771">
    <property type="entry name" value="UCP030771"/>
    <property type="match status" value="1"/>
</dbReference>
<accession>A0A8S5TU57</accession>
<reference evidence="1" key="1">
    <citation type="journal article" date="2021" name="Proc. Natl. Acad. Sci. U.S.A.">
        <title>A Catalog of Tens of Thousands of Viruses from Human Metagenomes Reveals Hidden Associations with Chronic Diseases.</title>
        <authorList>
            <person name="Tisza M.J."/>
            <person name="Buck C.B."/>
        </authorList>
    </citation>
    <scope>NUCLEOTIDE SEQUENCE</scope>
    <source>
        <strain evidence="1">CtV5923</strain>
    </source>
</reference>